<dbReference type="PANTHER" id="PTHR42924:SF3">
    <property type="entry name" value="POLYMERASE_HISTIDINOL PHOSPHATASE N-TERMINAL DOMAIN-CONTAINING PROTEIN"/>
    <property type="match status" value="1"/>
</dbReference>
<proteinExistence type="predicted"/>
<keyword evidence="2" id="KW-1185">Reference proteome</keyword>
<protein>
    <submittedName>
        <fullName evidence="1">PHP domain protein</fullName>
        <ecNumber evidence="1">3.1.3.-</ecNumber>
    </submittedName>
</protein>
<dbReference type="RefSeq" id="WP_081718780.1">
    <property type="nucleotide sequence ID" value="NZ_CDNC01000009.1"/>
</dbReference>
<dbReference type="InterPro" id="IPR025150">
    <property type="entry name" value="GH123_cat"/>
</dbReference>
<dbReference type="Proteomes" id="UP000042527">
    <property type="component" value="Unassembled WGS sequence"/>
</dbReference>
<dbReference type="PANTHER" id="PTHR42924">
    <property type="entry name" value="EXONUCLEASE"/>
    <property type="match status" value="1"/>
</dbReference>
<dbReference type="EMBL" id="CDNC01000009">
    <property type="protein sequence ID" value="CEM61289.1"/>
    <property type="molecule type" value="Genomic_DNA"/>
</dbReference>
<dbReference type="InterPro" id="IPR016195">
    <property type="entry name" value="Pol/histidinol_Pase-like"/>
</dbReference>
<dbReference type="GeneID" id="57752029"/>
<dbReference type="InterPro" id="IPR052018">
    <property type="entry name" value="PHP_domain"/>
</dbReference>
<dbReference type="GO" id="GO:0035312">
    <property type="term" value="F:5'-3' DNA exonuclease activity"/>
    <property type="evidence" value="ECO:0007669"/>
    <property type="project" value="TreeGrafter"/>
</dbReference>
<name>A0A0B7GRQ1_TREPH</name>
<dbReference type="GO" id="GO:0004534">
    <property type="term" value="F:5'-3' RNA exonuclease activity"/>
    <property type="evidence" value="ECO:0007669"/>
    <property type="project" value="TreeGrafter"/>
</dbReference>
<dbReference type="InterPro" id="IPR003141">
    <property type="entry name" value="Pol/His_phosphatase_N"/>
</dbReference>
<sequence>MNERIYLLPREGEWYKANMHCHSVFSDGHFAPAELKELYMRKGYSIVAFTDHCIYKNHAELTDSNFLALVGLEVETSEPDTTGGGFDRVKTYHFNIIDTDPEYKKDEKQDVIQPNDWYYGIDEINDYIEKIAKLGFLTAYNHPYWSLQNYDDYKDLKNLWAMEIFNFGCEKEGGYGYAPQSYDEMLRLPDNKKLFCVAGDDNHNAAPVGSPECDSFGGFTMIRAESLTYSAVANALKLGHFYASMGPQIKELYIENGMVHIHTSAVKKISLITEGRRVYVKNAPEDEYITEAVFSLDGKEGYIRVDCIDERGLHANSNAYRIPTIRICQVSSLEKIFKETPLLKKQRNAARVLRGERFSYQVALKLENDADTTETEIRIESAGIPCRVFRVGMIPARLTARKERCDANYITTDEGLFPDVLYPIKIENNLLQEQFILSSEYNECVWIEADIPENIQSGVYTITLTAKAKNRNLQSQAVFTLHVADEVLEKDDFKFTQWFHLDCLADYYGDAVFSEQHWNRIAQFMEMAASHGVSMILTPVFTPPLDVDDSSERKNVQLVDIEENNGVYSFSFERFHRYAALAKKCGIRYLEISHLFTQWGAKHPPQIFGSKNGTQTLLFGKQTDLKDNSYAEFLSVFLPALILEIEKAGFKNRAFFHISDEPSLADKVNYTYAKSMVKKHLGDYPIIDALSHYEFMEDGAAEIPVAAIDSIAPFIAKNVKPLWAYYCSAQAVHVSNRFFAMPSWRNRILGMLLYKFDIDGFLHWGYNFYYTQYSRKLIDPFTVTDAGGAFPAGDSFSVYPGKDEPLPSIRLKVFYEALQDRVFLKQMEKKFGKAGVIERLEKYSGVCADFMQYPTGDKFLLSLRDLFLS</sequence>
<dbReference type="AlphaFoldDB" id="A0A0B7GRQ1"/>
<keyword evidence="1" id="KW-0378">Hydrolase</keyword>
<dbReference type="EC" id="3.1.3.-" evidence="1"/>
<gene>
    <name evidence="1" type="ORF">TPHV1_170020</name>
</gene>
<reference evidence="2" key="1">
    <citation type="submission" date="2015-01" db="EMBL/GenBank/DDBJ databases">
        <authorList>
            <person name="Manzoor Shahid"/>
            <person name="Zubair Saima"/>
        </authorList>
    </citation>
    <scope>NUCLEOTIDE SEQUENCE [LARGE SCALE GENOMIC DNA]</scope>
    <source>
        <strain evidence="2">V1</strain>
    </source>
</reference>
<dbReference type="SUPFAM" id="SSF89550">
    <property type="entry name" value="PHP domain-like"/>
    <property type="match status" value="1"/>
</dbReference>
<dbReference type="Gene3D" id="3.20.20.140">
    <property type="entry name" value="Metal-dependent hydrolases"/>
    <property type="match status" value="1"/>
</dbReference>
<dbReference type="Pfam" id="PF13320">
    <property type="entry name" value="GH123_cat"/>
    <property type="match status" value="1"/>
</dbReference>
<organism evidence="1 2">
    <name type="scientific">Treponema phagedenis</name>
    <dbReference type="NCBI Taxonomy" id="162"/>
    <lineage>
        <taxon>Bacteria</taxon>
        <taxon>Pseudomonadati</taxon>
        <taxon>Spirochaetota</taxon>
        <taxon>Spirochaetia</taxon>
        <taxon>Spirochaetales</taxon>
        <taxon>Treponemataceae</taxon>
        <taxon>Treponema</taxon>
    </lineage>
</organism>
<dbReference type="CDD" id="cd07432">
    <property type="entry name" value="PHP_HisPPase"/>
    <property type="match status" value="1"/>
</dbReference>
<dbReference type="OrthoDB" id="197680at2"/>
<evidence type="ECO:0000313" key="1">
    <source>
        <dbReference type="EMBL" id="CEM61289.1"/>
    </source>
</evidence>
<dbReference type="SMART" id="SM00481">
    <property type="entry name" value="POLIIIAc"/>
    <property type="match status" value="1"/>
</dbReference>
<accession>A0A0B7GRQ1</accession>
<evidence type="ECO:0000313" key="2">
    <source>
        <dbReference type="Proteomes" id="UP000042527"/>
    </source>
</evidence>